<protein>
    <submittedName>
        <fullName evidence="2">Uncharacterized protein</fullName>
    </submittedName>
</protein>
<organism evidence="2">
    <name type="scientific">Candidatus Kentrum sp. MB</name>
    <dbReference type="NCBI Taxonomy" id="2138164"/>
    <lineage>
        <taxon>Bacteria</taxon>
        <taxon>Pseudomonadati</taxon>
        <taxon>Pseudomonadota</taxon>
        <taxon>Gammaproteobacteria</taxon>
        <taxon>Candidatus Kentrum</taxon>
    </lineage>
</organism>
<dbReference type="EMBL" id="CAADFO010000007">
    <property type="protein sequence ID" value="VFK24154.1"/>
    <property type="molecule type" value="Genomic_DNA"/>
</dbReference>
<reference evidence="2" key="1">
    <citation type="submission" date="2019-02" db="EMBL/GenBank/DDBJ databases">
        <authorList>
            <person name="Gruber-Vodicka R. H."/>
            <person name="Seah K. B. B."/>
        </authorList>
    </citation>
    <scope>NUCLEOTIDE SEQUENCE</scope>
    <source>
        <strain evidence="1">BECK_BZ197</strain>
        <strain evidence="3">BECK_BZ198</strain>
        <strain evidence="2">BECK_BZ199</strain>
    </source>
</reference>
<proteinExistence type="predicted"/>
<evidence type="ECO:0000313" key="2">
    <source>
        <dbReference type="EMBL" id="VFK30527.1"/>
    </source>
</evidence>
<dbReference type="EMBL" id="CAADGH010000019">
    <property type="protein sequence ID" value="VFK75287.1"/>
    <property type="molecule type" value="Genomic_DNA"/>
</dbReference>
<sequence>MRGSFANNAMPLSISDENRYSDHTVSSCIVRETVATFWFSTPDKGKTRHFSADTERRTFTIGFSNGKGTVSWNDVASIILKEPDALEQGAGYVVMEFHRPRKFMTWKKHKRMEFGVISEECWDELKAFIGEGITMEEPLAEIA</sequence>
<accession>A0A450XMN5</accession>
<name>A0A450XMN5_9GAMM</name>
<dbReference type="EMBL" id="CAADFQ010000016">
    <property type="protein sequence ID" value="VFK30527.1"/>
    <property type="molecule type" value="Genomic_DNA"/>
</dbReference>
<evidence type="ECO:0000313" key="3">
    <source>
        <dbReference type="EMBL" id="VFK75287.1"/>
    </source>
</evidence>
<gene>
    <name evidence="1" type="ORF">BECKMB1821G_GA0114241_100738</name>
    <name evidence="3" type="ORF">BECKMB1821H_GA0114242_101919</name>
    <name evidence="2" type="ORF">BECKMB1821I_GA0114274_101620</name>
</gene>
<evidence type="ECO:0000313" key="1">
    <source>
        <dbReference type="EMBL" id="VFK24154.1"/>
    </source>
</evidence>
<dbReference type="AlphaFoldDB" id="A0A450XMN5"/>